<feature type="compositionally biased region" description="Basic and acidic residues" evidence="1">
    <location>
        <begin position="58"/>
        <end position="69"/>
    </location>
</feature>
<evidence type="ECO:0000313" key="2">
    <source>
        <dbReference type="EMBL" id="MFD1588219.1"/>
    </source>
</evidence>
<feature type="compositionally biased region" description="Polar residues" evidence="1">
    <location>
        <begin position="127"/>
        <end position="144"/>
    </location>
</feature>
<organism evidence="2 3">
    <name type="scientific">Halorientalis brevis</name>
    <dbReference type="NCBI Taxonomy" id="1126241"/>
    <lineage>
        <taxon>Archaea</taxon>
        <taxon>Methanobacteriati</taxon>
        <taxon>Methanobacteriota</taxon>
        <taxon>Stenosarchaea group</taxon>
        <taxon>Halobacteria</taxon>
        <taxon>Halobacteriales</taxon>
        <taxon>Haloarculaceae</taxon>
        <taxon>Halorientalis</taxon>
    </lineage>
</organism>
<dbReference type="AlphaFoldDB" id="A0ABD6CDY6"/>
<dbReference type="InterPro" id="IPR012340">
    <property type="entry name" value="NA-bd_OB-fold"/>
</dbReference>
<comment type="caution">
    <text evidence="2">The sequence shown here is derived from an EMBL/GenBank/DDBJ whole genome shotgun (WGS) entry which is preliminary data.</text>
</comment>
<protein>
    <submittedName>
        <fullName evidence="2">Uncharacterized protein</fullName>
    </submittedName>
</protein>
<sequence length="367" mass="40654">MKGNTTSLKKVSTDNYGALADKRRDPREEQLTVAMAQKVSGPEHMLQQVAKTQSGDELDFRPNKGKDSRANYYDVQDDYNWTRDPDVAPARRAGETLAQQERRLAREDELTRHRTLARDAHEAGVNRAQSCRVQNAADTPSQRTTADERPDVGLEDSADPRERLTQDDLAAVNRVAMSLADELGHDVQLGRAGLAKLVARRVRSGADPIGAATAVKRSLQRLPDVAETFTDLDQFTTWKTTVDVTVDKLFAIPAPSQYQAGYVEDANGDRRKFVYWEKSHKASGMPTLREGDEVRLEDVAVNVWHGQACLAILGDTAITFDKRGDGPAHRSGTRTDAPTIGPWKVDSDTHAWIETADSERALEHLAD</sequence>
<dbReference type="EMBL" id="JBHUDJ010000009">
    <property type="protein sequence ID" value="MFD1588219.1"/>
    <property type="molecule type" value="Genomic_DNA"/>
</dbReference>
<reference evidence="2 3" key="1">
    <citation type="journal article" date="2019" name="Int. J. Syst. Evol. Microbiol.">
        <title>The Global Catalogue of Microorganisms (GCM) 10K type strain sequencing project: providing services to taxonomists for standard genome sequencing and annotation.</title>
        <authorList>
            <consortium name="The Broad Institute Genomics Platform"/>
            <consortium name="The Broad Institute Genome Sequencing Center for Infectious Disease"/>
            <person name="Wu L."/>
            <person name="Ma J."/>
        </authorList>
    </citation>
    <scope>NUCLEOTIDE SEQUENCE [LARGE SCALE GENOMIC DNA]</scope>
    <source>
        <strain evidence="2 3">CGMCC 1.12125</strain>
    </source>
</reference>
<evidence type="ECO:0000256" key="1">
    <source>
        <dbReference type="SAM" id="MobiDB-lite"/>
    </source>
</evidence>
<feature type="region of interest" description="Disordered" evidence="1">
    <location>
        <begin position="1"/>
        <end position="28"/>
    </location>
</feature>
<name>A0ABD6CDY6_9EURY</name>
<feature type="region of interest" description="Disordered" evidence="1">
    <location>
        <begin position="116"/>
        <end position="165"/>
    </location>
</feature>
<feature type="region of interest" description="Disordered" evidence="1">
    <location>
        <begin position="51"/>
        <end position="70"/>
    </location>
</feature>
<feature type="compositionally biased region" description="Polar residues" evidence="1">
    <location>
        <begin position="1"/>
        <end position="15"/>
    </location>
</feature>
<feature type="compositionally biased region" description="Basic and acidic residues" evidence="1">
    <location>
        <begin position="145"/>
        <end position="165"/>
    </location>
</feature>
<dbReference type="RefSeq" id="WP_247381609.1">
    <property type="nucleotide sequence ID" value="NZ_JALLGV010000011.1"/>
</dbReference>
<accession>A0ABD6CDY6</accession>
<gene>
    <name evidence="2" type="ORF">ACFR9U_14650</name>
</gene>
<evidence type="ECO:0000313" key="3">
    <source>
        <dbReference type="Proteomes" id="UP001597119"/>
    </source>
</evidence>
<keyword evidence="3" id="KW-1185">Reference proteome</keyword>
<proteinExistence type="predicted"/>
<dbReference type="Gene3D" id="2.40.50.140">
    <property type="entry name" value="Nucleic acid-binding proteins"/>
    <property type="match status" value="1"/>
</dbReference>
<dbReference type="Proteomes" id="UP001597119">
    <property type="component" value="Unassembled WGS sequence"/>
</dbReference>